<dbReference type="PRINTS" id="PR00418">
    <property type="entry name" value="TPI2FAMILY"/>
</dbReference>
<evidence type="ECO:0000256" key="6">
    <source>
        <dbReference type="ARBA" id="ARBA00023125"/>
    </source>
</evidence>
<evidence type="ECO:0000256" key="3">
    <source>
        <dbReference type="ARBA" id="ARBA00011738"/>
    </source>
</evidence>
<keyword evidence="6" id="KW-0238">DNA-binding</keyword>
<proteinExistence type="predicted"/>
<keyword evidence="10" id="KW-1185">Reference proteome</keyword>
<comment type="cofactor">
    <cofactor evidence="2">
        <name>Mg(2+)</name>
        <dbReference type="ChEBI" id="CHEBI:18420"/>
    </cofactor>
</comment>
<evidence type="ECO:0000256" key="4">
    <source>
        <dbReference type="ARBA" id="ARBA00012895"/>
    </source>
</evidence>
<gene>
    <name evidence="9" type="primary">ga06788</name>
    <name evidence="9" type="ORF">PR202_ga06788</name>
</gene>
<protein>
    <recommendedName>
        <fullName evidence="4">DNA topoisomerase (ATP-hydrolyzing)</fullName>
        <ecNumber evidence="4">5.6.2.2</ecNumber>
    </recommendedName>
</protein>
<keyword evidence="7" id="KW-0413">Isomerase</keyword>
<reference evidence="9" key="2">
    <citation type="submission" date="2021-12" db="EMBL/GenBank/DDBJ databases">
        <title>Resequencing data analysis of finger millet.</title>
        <authorList>
            <person name="Hatakeyama M."/>
            <person name="Aluri S."/>
            <person name="Balachadran M.T."/>
            <person name="Sivarajan S.R."/>
            <person name="Poveda L."/>
            <person name="Shimizu-Inatsugi R."/>
            <person name="Schlapbach R."/>
            <person name="Sreeman S.M."/>
            <person name="Shimizu K.K."/>
        </authorList>
    </citation>
    <scope>NUCLEOTIDE SEQUENCE</scope>
</reference>
<evidence type="ECO:0000313" key="9">
    <source>
        <dbReference type="EMBL" id="GJM90502.1"/>
    </source>
</evidence>
<dbReference type="GO" id="GO:0000712">
    <property type="term" value="P:resolution of meiotic recombination intermediates"/>
    <property type="evidence" value="ECO:0007669"/>
    <property type="project" value="TreeGrafter"/>
</dbReference>
<accession>A0AAV5BX09</accession>
<dbReference type="SUPFAM" id="SSF55874">
    <property type="entry name" value="ATPase domain of HSP90 chaperone/DNA topoisomerase II/histidine kinase"/>
    <property type="match status" value="1"/>
</dbReference>
<dbReference type="InterPro" id="IPR036890">
    <property type="entry name" value="HATPase_C_sf"/>
</dbReference>
<evidence type="ECO:0000313" key="10">
    <source>
        <dbReference type="Proteomes" id="UP001054889"/>
    </source>
</evidence>
<feature type="region of interest" description="Disordered" evidence="8">
    <location>
        <begin position="1"/>
        <end position="30"/>
    </location>
</feature>
<dbReference type="GO" id="GO:0003677">
    <property type="term" value="F:DNA binding"/>
    <property type="evidence" value="ECO:0007669"/>
    <property type="project" value="UniProtKB-KW"/>
</dbReference>
<name>A0AAV5BX09_ELECO</name>
<comment type="subunit">
    <text evidence="3">Homodimer.</text>
</comment>
<evidence type="ECO:0000256" key="5">
    <source>
        <dbReference type="ARBA" id="ARBA00023029"/>
    </source>
</evidence>
<feature type="compositionally biased region" description="Low complexity" evidence="8">
    <location>
        <begin position="1"/>
        <end position="24"/>
    </location>
</feature>
<evidence type="ECO:0000256" key="2">
    <source>
        <dbReference type="ARBA" id="ARBA00001946"/>
    </source>
</evidence>
<comment type="catalytic activity">
    <reaction evidence="1">
        <text>ATP-dependent breakage, passage and rejoining of double-stranded DNA.</text>
        <dbReference type="EC" id="5.6.2.2"/>
    </reaction>
</comment>
<dbReference type="AlphaFoldDB" id="A0AAV5BX09"/>
<keyword evidence="5" id="KW-0799">Topoisomerase</keyword>
<dbReference type="PANTHER" id="PTHR10169:SF38">
    <property type="entry name" value="DNA TOPOISOMERASE 2"/>
    <property type="match status" value="1"/>
</dbReference>
<evidence type="ECO:0000256" key="1">
    <source>
        <dbReference type="ARBA" id="ARBA00000185"/>
    </source>
</evidence>
<dbReference type="Gene3D" id="3.30.565.10">
    <property type="entry name" value="Histidine kinase-like ATPase, C-terminal domain"/>
    <property type="match status" value="1"/>
</dbReference>
<sequence>MESSPQSSYGKKPSSPSYSINSSPSGGGKTLREEILLRPDGYIGSVERRRQNLWVFEGGYMRQREVCYSPALNKIFDEIIVYAADNKQRDHAMNILLVNVDIANCCISVYNNGKGIPIEIHREEGVYMPEMIFSHLSNLDNVEEITGGRKDYGVKLANLFSTEFIIETANGLQQKKFKQVKCLG</sequence>
<dbReference type="GO" id="GO:0005634">
    <property type="term" value="C:nucleus"/>
    <property type="evidence" value="ECO:0007669"/>
    <property type="project" value="TreeGrafter"/>
</dbReference>
<dbReference type="EMBL" id="BQKI01000003">
    <property type="protein sequence ID" value="GJM90502.1"/>
    <property type="molecule type" value="Genomic_DNA"/>
</dbReference>
<dbReference type="Proteomes" id="UP001054889">
    <property type="component" value="Unassembled WGS sequence"/>
</dbReference>
<reference evidence="9" key="1">
    <citation type="journal article" date="2018" name="DNA Res.">
        <title>Multiple hybrid de novo genome assembly of finger millet, an orphan allotetraploid crop.</title>
        <authorList>
            <person name="Hatakeyama M."/>
            <person name="Aluri S."/>
            <person name="Balachadran M.T."/>
            <person name="Sivarajan S.R."/>
            <person name="Patrignani A."/>
            <person name="Gruter S."/>
            <person name="Poveda L."/>
            <person name="Shimizu-Inatsugi R."/>
            <person name="Baeten J."/>
            <person name="Francoijs K.J."/>
            <person name="Nataraja K.N."/>
            <person name="Reddy Y.A.N."/>
            <person name="Phadnis S."/>
            <person name="Ravikumar R.L."/>
            <person name="Schlapbach R."/>
            <person name="Sreeman S.M."/>
            <person name="Shimizu K.K."/>
        </authorList>
    </citation>
    <scope>NUCLEOTIDE SEQUENCE</scope>
</reference>
<organism evidence="9 10">
    <name type="scientific">Eleusine coracana subsp. coracana</name>
    <dbReference type="NCBI Taxonomy" id="191504"/>
    <lineage>
        <taxon>Eukaryota</taxon>
        <taxon>Viridiplantae</taxon>
        <taxon>Streptophyta</taxon>
        <taxon>Embryophyta</taxon>
        <taxon>Tracheophyta</taxon>
        <taxon>Spermatophyta</taxon>
        <taxon>Magnoliopsida</taxon>
        <taxon>Liliopsida</taxon>
        <taxon>Poales</taxon>
        <taxon>Poaceae</taxon>
        <taxon>PACMAD clade</taxon>
        <taxon>Chloridoideae</taxon>
        <taxon>Cynodonteae</taxon>
        <taxon>Eleusininae</taxon>
        <taxon>Eleusine</taxon>
    </lineage>
</organism>
<dbReference type="GO" id="GO:0000819">
    <property type="term" value="P:sister chromatid segregation"/>
    <property type="evidence" value="ECO:0007669"/>
    <property type="project" value="TreeGrafter"/>
</dbReference>
<dbReference type="InterPro" id="IPR050634">
    <property type="entry name" value="DNA_Topoisomerase_II"/>
</dbReference>
<dbReference type="PANTHER" id="PTHR10169">
    <property type="entry name" value="DNA TOPOISOMERASE/GYRASE"/>
    <property type="match status" value="1"/>
</dbReference>
<comment type="caution">
    <text evidence="9">The sequence shown here is derived from an EMBL/GenBank/DDBJ whole genome shotgun (WGS) entry which is preliminary data.</text>
</comment>
<dbReference type="EC" id="5.6.2.2" evidence="4"/>
<evidence type="ECO:0000256" key="7">
    <source>
        <dbReference type="ARBA" id="ARBA00023235"/>
    </source>
</evidence>
<dbReference type="GO" id="GO:0003918">
    <property type="term" value="F:DNA topoisomerase type II (double strand cut, ATP-hydrolyzing) activity"/>
    <property type="evidence" value="ECO:0007669"/>
    <property type="project" value="UniProtKB-EC"/>
</dbReference>
<evidence type="ECO:0000256" key="8">
    <source>
        <dbReference type="SAM" id="MobiDB-lite"/>
    </source>
</evidence>